<dbReference type="InterPro" id="IPR025861">
    <property type="entry name" value="CobT_VWA_dom"/>
</dbReference>
<dbReference type="EMBL" id="JBFMIA010000005">
    <property type="protein sequence ID" value="MEW9501760.1"/>
    <property type="molecule type" value="Genomic_DNA"/>
</dbReference>
<dbReference type="InterPro" id="IPR051928">
    <property type="entry name" value="NorD/CobT"/>
</dbReference>
<dbReference type="CDD" id="cd01454">
    <property type="entry name" value="vWA_norD_type"/>
    <property type="match status" value="1"/>
</dbReference>
<dbReference type="InterPro" id="IPR002035">
    <property type="entry name" value="VWF_A"/>
</dbReference>
<name>A0ABV3Q317_9BACL</name>
<accession>A0ABV3Q317</accession>
<reference evidence="2 3" key="1">
    <citation type="journal article" date="1979" name="Int. J. Syst. Evol. Microbiol.">
        <title>Bacillus globisporus subsp. marinus subsp. nov.</title>
        <authorList>
            <person name="Liu H."/>
        </authorList>
    </citation>
    <scope>NUCLEOTIDE SEQUENCE [LARGE SCALE GENOMIC DNA]</scope>
    <source>
        <strain evidence="2 3">DSM 1297</strain>
    </source>
</reference>
<dbReference type="PANTHER" id="PTHR41248:SF1">
    <property type="entry name" value="NORD PROTEIN"/>
    <property type="match status" value="1"/>
</dbReference>
<dbReference type="InterPro" id="IPR036465">
    <property type="entry name" value="vWFA_dom_sf"/>
</dbReference>
<evidence type="ECO:0000313" key="2">
    <source>
        <dbReference type="EMBL" id="MEW9501760.1"/>
    </source>
</evidence>
<dbReference type="Pfam" id="PF11775">
    <property type="entry name" value="CobT_C"/>
    <property type="match status" value="1"/>
</dbReference>
<dbReference type="SUPFAM" id="SSF53300">
    <property type="entry name" value="vWA-like"/>
    <property type="match status" value="1"/>
</dbReference>
<feature type="domain" description="VWFA" evidence="1">
    <location>
        <begin position="443"/>
        <end position="634"/>
    </location>
</feature>
<gene>
    <name evidence="2" type="ORF">AB1471_08085</name>
</gene>
<dbReference type="Gene3D" id="3.40.50.410">
    <property type="entry name" value="von Willebrand factor, type A domain"/>
    <property type="match status" value="1"/>
</dbReference>
<protein>
    <recommendedName>
        <fullName evidence="1">VWFA domain-containing protein</fullName>
    </recommendedName>
</protein>
<evidence type="ECO:0000313" key="3">
    <source>
        <dbReference type="Proteomes" id="UP001556040"/>
    </source>
</evidence>
<dbReference type="RefSeq" id="WP_367779244.1">
    <property type="nucleotide sequence ID" value="NZ_JBFMIA010000005.1"/>
</dbReference>
<keyword evidence="3" id="KW-1185">Reference proteome</keyword>
<comment type="caution">
    <text evidence="2">The sequence shown here is derived from an EMBL/GenBank/DDBJ whole genome shotgun (WGS) entry which is preliminary data.</text>
</comment>
<proteinExistence type="predicted"/>
<dbReference type="Proteomes" id="UP001556040">
    <property type="component" value="Unassembled WGS sequence"/>
</dbReference>
<evidence type="ECO:0000259" key="1">
    <source>
        <dbReference type="SMART" id="SM00327"/>
    </source>
</evidence>
<dbReference type="SMART" id="SM00327">
    <property type="entry name" value="VWA"/>
    <property type="match status" value="1"/>
</dbReference>
<sequence>MQRFIQFNDENVNSFLLMELIDLAKTLTKEKEMDVDYGPLSYFDQPNNKIVVSHFWDHRNPIDEFLGLKSDIYLRAIGTNRFTDVKEVNKYLTFTKKTSIKSFSKQFFMMVEDARVEEEIMRLRPGTKRAFEVRRRLYTHYFESQLKVHVVKGVPTDALFNLLYLLLHARSPIDDWPSIHPLIDQAKPFINQQIQRTFDAKSTAQIASISEELIEMLDEVVAKDMLNEYFHLPEGVMEEWEKSLTFDDLKRCDPLVNDDEIEEKASGEEEVNDDEFRTWHRESGDKGESFLRLDLDQGAKTNIKGGTAREGDDGDQALGMVQGASKKTNQHQFDGEVEEQQSEEVKAGQADAYGRDNRYAYPIFQSAASISNKDLSDYNQQKKEVAFYQKKLQKIIEKTLDHKKVKPRDNLAFGRLSKKLIPFLTDDHPKVFYKKNEKSPQIDATFTLLLDCSASMHDKMSETKKGLILFHEVLKSVGVPHEIVGFWEDTDQASEKGQPNYMKTVIDYDQSTYTKKSAAIMQLQPEEDNRDGYAIRHMTERLMKRKESQRFLLVFSDGEPAAMNYEQNGIMDTHEAVVIARKQGIEVMNLFLSNEEILESQKDVIRNMYGKFSLFIPNIQELPDILFPLLKRLLYKSI</sequence>
<dbReference type="PANTHER" id="PTHR41248">
    <property type="entry name" value="NORD PROTEIN"/>
    <property type="match status" value="1"/>
</dbReference>
<organism evidence="2 3">
    <name type="scientific">Jeotgalibacillus marinus</name>
    <dbReference type="NCBI Taxonomy" id="86667"/>
    <lineage>
        <taxon>Bacteria</taxon>
        <taxon>Bacillati</taxon>
        <taxon>Bacillota</taxon>
        <taxon>Bacilli</taxon>
        <taxon>Bacillales</taxon>
        <taxon>Caryophanaceae</taxon>
        <taxon>Jeotgalibacillus</taxon>
    </lineage>
</organism>